<sequence length="268" mass="30581">MEMTSKIFSSILLLVLASNVFADEIELEATSGRVLKMLREMVNQTNADSLNLPANASSIRENITDTFSCDNLTYGYYADMDNDCQLFHVCLPSQTPSGRNVTYRYSFICPAETVFNQEVLTCTRPRDSIPCEDSASYYDLNMEIGKVPEEKNETAQNKEPEKSPETNKDNEPNKETETIPVNNQKRFPSRKKQSIIVERLMKEAIEEINKMENVEEVVAPEVIETEMKPEVVDKMEGEDENSRLGSERKLKRTGRLGWRGSYKYGDTQ</sequence>
<dbReference type="Gene3D" id="2.170.140.10">
    <property type="entry name" value="Chitin binding domain"/>
    <property type="match status" value="1"/>
</dbReference>
<feature type="chain" id="PRO_5022998494" description="Chitin-binding type-2 domain-containing protein" evidence="2">
    <location>
        <begin position="23"/>
        <end position="268"/>
    </location>
</feature>
<dbReference type="AlphaFoldDB" id="A0A5E4PVX8"/>
<evidence type="ECO:0000259" key="3">
    <source>
        <dbReference type="PROSITE" id="PS50940"/>
    </source>
</evidence>
<name>A0A5E4PVX8_9NEOP</name>
<evidence type="ECO:0000256" key="2">
    <source>
        <dbReference type="SAM" id="SignalP"/>
    </source>
</evidence>
<keyword evidence="5" id="KW-1185">Reference proteome</keyword>
<dbReference type="PROSITE" id="PS50940">
    <property type="entry name" value="CHIT_BIND_II"/>
    <property type="match status" value="1"/>
</dbReference>
<dbReference type="EMBL" id="FZQP02000548">
    <property type="protein sequence ID" value="VVC89425.1"/>
    <property type="molecule type" value="Genomic_DNA"/>
</dbReference>
<dbReference type="SUPFAM" id="SSF57625">
    <property type="entry name" value="Invertebrate chitin-binding proteins"/>
    <property type="match status" value="1"/>
</dbReference>
<dbReference type="SMART" id="SM00494">
    <property type="entry name" value="ChtBD2"/>
    <property type="match status" value="1"/>
</dbReference>
<feature type="region of interest" description="Disordered" evidence="1">
    <location>
        <begin position="228"/>
        <end position="248"/>
    </location>
</feature>
<dbReference type="InterPro" id="IPR002557">
    <property type="entry name" value="Chitin-bd_dom"/>
</dbReference>
<evidence type="ECO:0000313" key="5">
    <source>
        <dbReference type="Proteomes" id="UP000324832"/>
    </source>
</evidence>
<evidence type="ECO:0000256" key="1">
    <source>
        <dbReference type="SAM" id="MobiDB-lite"/>
    </source>
</evidence>
<dbReference type="Pfam" id="PF01607">
    <property type="entry name" value="CBM_14"/>
    <property type="match status" value="1"/>
</dbReference>
<feature type="signal peptide" evidence="2">
    <location>
        <begin position="1"/>
        <end position="22"/>
    </location>
</feature>
<dbReference type="InterPro" id="IPR036508">
    <property type="entry name" value="Chitin-bd_dom_sf"/>
</dbReference>
<protein>
    <recommendedName>
        <fullName evidence="3">Chitin-binding type-2 domain-containing protein</fullName>
    </recommendedName>
</protein>
<dbReference type="Proteomes" id="UP000324832">
    <property type="component" value="Unassembled WGS sequence"/>
</dbReference>
<dbReference type="PANTHER" id="PTHR22933">
    <property type="entry name" value="FI18007P1-RELATED"/>
    <property type="match status" value="1"/>
</dbReference>
<reference evidence="4 5" key="1">
    <citation type="submission" date="2017-07" db="EMBL/GenBank/DDBJ databases">
        <authorList>
            <person name="Talla V."/>
            <person name="Backstrom N."/>
        </authorList>
    </citation>
    <scope>NUCLEOTIDE SEQUENCE [LARGE SCALE GENOMIC DNA]</scope>
</reference>
<accession>A0A5E4PVX8</accession>
<feature type="domain" description="Chitin-binding type-2" evidence="3">
    <location>
        <begin position="66"/>
        <end position="133"/>
    </location>
</feature>
<feature type="region of interest" description="Disordered" evidence="1">
    <location>
        <begin position="148"/>
        <end position="188"/>
    </location>
</feature>
<keyword evidence="2" id="KW-0732">Signal</keyword>
<proteinExistence type="predicted"/>
<organism evidence="4 5">
    <name type="scientific">Leptidea sinapis</name>
    <dbReference type="NCBI Taxonomy" id="189913"/>
    <lineage>
        <taxon>Eukaryota</taxon>
        <taxon>Metazoa</taxon>
        <taxon>Ecdysozoa</taxon>
        <taxon>Arthropoda</taxon>
        <taxon>Hexapoda</taxon>
        <taxon>Insecta</taxon>
        <taxon>Pterygota</taxon>
        <taxon>Neoptera</taxon>
        <taxon>Endopterygota</taxon>
        <taxon>Lepidoptera</taxon>
        <taxon>Glossata</taxon>
        <taxon>Ditrysia</taxon>
        <taxon>Papilionoidea</taxon>
        <taxon>Pieridae</taxon>
        <taxon>Dismorphiinae</taxon>
        <taxon>Leptidea</taxon>
    </lineage>
</organism>
<dbReference type="GO" id="GO:0008061">
    <property type="term" value="F:chitin binding"/>
    <property type="evidence" value="ECO:0007669"/>
    <property type="project" value="InterPro"/>
</dbReference>
<dbReference type="GO" id="GO:0005576">
    <property type="term" value="C:extracellular region"/>
    <property type="evidence" value="ECO:0007669"/>
    <property type="project" value="InterPro"/>
</dbReference>
<feature type="compositionally biased region" description="Basic and acidic residues" evidence="1">
    <location>
        <begin position="148"/>
        <end position="177"/>
    </location>
</feature>
<gene>
    <name evidence="4" type="ORF">LSINAPIS_LOCUS2553</name>
</gene>
<dbReference type="PANTHER" id="PTHR22933:SF43">
    <property type="entry name" value="LP10131P"/>
    <property type="match status" value="1"/>
</dbReference>
<evidence type="ECO:0000313" key="4">
    <source>
        <dbReference type="EMBL" id="VVC89425.1"/>
    </source>
</evidence>
<dbReference type="InterPro" id="IPR052976">
    <property type="entry name" value="Scoloptoxin-like"/>
</dbReference>
<dbReference type="OrthoDB" id="6407151at2759"/>